<keyword evidence="7" id="KW-0675">Receptor</keyword>
<keyword evidence="2 4" id="KW-0472">Membrane</keyword>
<organism evidence="7 8">
    <name type="scientific">Gilvimarinus japonicus</name>
    <dbReference type="NCBI Taxonomy" id="1796469"/>
    <lineage>
        <taxon>Bacteria</taxon>
        <taxon>Pseudomonadati</taxon>
        <taxon>Pseudomonadota</taxon>
        <taxon>Gammaproteobacteria</taxon>
        <taxon>Cellvibrionales</taxon>
        <taxon>Cellvibrionaceae</taxon>
        <taxon>Gilvimarinus</taxon>
    </lineage>
</organism>
<comment type="caution">
    <text evidence="7">The sequence shown here is derived from an EMBL/GenBank/DDBJ whole genome shotgun (WGS) entry which is preliminary data.</text>
</comment>
<comment type="similarity">
    <text evidence="4">Belongs to the TonB-dependent receptor family.</text>
</comment>
<dbReference type="Pfam" id="PF00593">
    <property type="entry name" value="TonB_dep_Rec_b-barrel"/>
    <property type="match status" value="1"/>
</dbReference>
<dbReference type="InterPro" id="IPR000531">
    <property type="entry name" value="Beta-barrel_TonB"/>
</dbReference>
<evidence type="ECO:0000256" key="4">
    <source>
        <dbReference type="RuleBase" id="RU003357"/>
    </source>
</evidence>
<sequence>MAKFHHHFAVRTMSAAIAAVSCAHVYAQGDNDLLEEVVVTGIRGSLTDAMDIKRDASGVVEAISAEDIGKFPDTNLAESLQRVTGVSIDRSNNEGNQVTVRGFGPAFNMVTMNGRQMPNSTALDSEGVNRSFNFKEIAAESVSGVEVYKSGRANVTSGGIGATINIKTARPFDYDGFTAAGSVKGMMDLSNEEGDDVTPEVSAMISTTFADDMFGLLVSGSYSERDSQSQRVGTEAWNRNYGSADTSAIDLEQNPTGSFWTPYTFGVDVSNHQRTRENAQVVLQFAPVDNVTASLDYVVSNYEENIDMTRTSYWFDSPQSVTDANGTSTQIRNPNDELNFWAWDYHFLTENDSIGLNVEWDVTDTLSLSFDAHDSTSHSQPDGEQSETIANLKNPRFDLGNGAIGLVDIGADINGTDLPTIIYDDSALQDQTGYGAFDKENIATDLYQKRGYEVENNIKQYKIDGQWDNADSGALRTIRFGVESTEYNVDAYRTFTAVFGLNADISGLDLTFNPLGDFGDQLDGPEGLFPYLADYSAAEFIDIIDDQGLFSVDPATINRVEEETVAAYISFDFSTDFNNLPVDINAGLRYEDTDTTGTSVQNGILAMGFVGDDELRPVFDDTPSEQSLEGGYTRFLPNLDVKVELTEDWVARASYSTTLARPEISALFPSTNINTARPGGPFQASQGNPSLLPYESDNLDFSVEWYYAEGSYASAGYFKKYVDNFLGSTIEKREIYDINGDPLRDPSANARPGCPDASNQACQSQAGDPIITWDVGTPGNLDNTEVDGWEFNLQHMFGGSGFGAIANATIVDSDAEYDITSFDQTLALSGLSDSANLIGFYEKHGFQIRLAYNWRDDFLLSTGQPQNGNEPTFTEAYGQWDLNASYDITDNVSVFVEGLNITEETSRQHGRYAEQLLSAEQFGSRYTLGVRANF</sequence>
<gene>
    <name evidence="7" type="ORF">ACFOEB_09820</name>
</gene>
<feature type="domain" description="TonB-dependent receptor-like beta-barrel" evidence="5">
    <location>
        <begin position="432"/>
        <end position="901"/>
    </location>
</feature>
<evidence type="ECO:0000256" key="2">
    <source>
        <dbReference type="ARBA" id="ARBA00023136"/>
    </source>
</evidence>
<name>A0ABV7HNR1_9GAMM</name>
<evidence type="ECO:0000256" key="3">
    <source>
        <dbReference type="ARBA" id="ARBA00023237"/>
    </source>
</evidence>
<dbReference type="InterPro" id="IPR010104">
    <property type="entry name" value="TonB_rcpt_bac"/>
</dbReference>
<dbReference type="EMBL" id="JBHRTL010000006">
    <property type="protein sequence ID" value="MFC3155494.1"/>
    <property type="molecule type" value="Genomic_DNA"/>
</dbReference>
<dbReference type="PANTHER" id="PTHR40980:SF3">
    <property type="entry name" value="TONB-DEPENDENT RECEPTOR-LIKE BETA-BARREL DOMAIN-CONTAINING PROTEIN"/>
    <property type="match status" value="1"/>
</dbReference>
<evidence type="ECO:0000256" key="1">
    <source>
        <dbReference type="ARBA" id="ARBA00004442"/>
    </source>
</evidence>
<dbReference type="RefSeq" id="WP_382416219.1">
    <property type="nucleotide sequence ID" value="NZ_AP031500.1"/>
</dbReference>
<dbReference type="Proteomes" id="UP001595548">
    <property type="component" value="Unassembled WGS sequence"/>
</dbReference>
<reference evidence="8" key="1">
    <citation type="journal article" date="2019" name="Int. J. Syst. Evol. Microbiol.">
        <title>The Global Catalogue of Microorganisms (GCM) 10K type strain sequencing project: providing services to taxonomists for standard genome sequencing and annotation.</title>
        <authorList>
            <consortium name="The Broad Institute Genomics Platform"/>
            <consortium name="The Broad Institute Genome Sequencing Center for Infectious Disease"/>
            <person name="Wu L."/>
            <person name="Ma J."/>
        </authorList>
    </citation>
    <scope>NUCLEOTIDE SEQUENCE [LARGE SCALE GENOMIC DNA]</scope>
    <source>
        <strain evidence="8">KCTC 52141</strain>
    </source>
</reference>
<evidence type="ECO:0000259" key="5">
    <source>
        <dbReference type="Pfam" id="PF00593"/>
    </source>
</evidence>
<dbReference type="PANTHER" id="PTHR40980">
    <property type="entry name" value="PLUG DOMAIN-CONTAINING PROTEIN"/>
    <property type="match status" value="1"/>
</dbReference>
<evidence type="ECO:0000313" key="8">
    <source>
        <dbReference type="Proteomes" id="UP001595548"/>
    </source>
</evidence>
<keyword evidence="4" id="KW-0798">TonB box</keyword>
<dbReference type="Gene3D" id="2.40.170.20">
    <property type="entry name" value="TonB-dependent receptor, beta-barrel domain"/>
    <property type="match status" value="1"/>
</dbReference>
<dbReference type="PROSITE" id="PS51257">
    <property type="entry name" value="PROKAR_LIPOPROTEIN"/>
    <property type="match status" value="1"/>
</dbReference>
<dbReference type="InterPro" id="IPR036942">
    <property type="entry name" value="Beta-barrel_TonB_sf"/>
</dbReference>
<evidence type="ECO:0000259" key="6">
    <source>
        <dbReference type="Pfam" id="PF07715"/>
    </source>
</evidence>
<dbReference type="InterPro" id="IPR037066">
    <property type="entry name" value="Plug_dom_sf"/>
</dbReference>
<feature type="domain" description="TonB-dependent receptor plug" evidence="6">
    <location>
        <begin position="53"/>
        <end position="161"/>
    </location>
</feature>
<accession>A0ABV7HNR1</accession>
<keyword evidence="3" id="KW-0998">Cell outer membrane</keyword>
<keyword evidence="8" id="KW-1185">Reference proteome</keyword>
<dbReference type="Pfam" id="PF07715">
    <property type="entry name" value="Plug"/>
    <property type="match status" value="1"/>
</dbReference>
<evidence type="ECO:0000313" key="7">
    <source>
        <dbReference type="EMBL" id="MFC3155494.1"/>
    </source>
</evidence>
<comment type="subcellular location">
    <subcellularLocation>
        <location evidence="1 4">Cell outer membrane</location>
    </subcellularLocation>
</comment>
<proteinExistence type="inferred from homology"/>
<protein>
    <submittedName>
        <fullName evidence="7">TonB-dependent receptor</fullName>
    </submittedName>
</protein>
<dbReference type="SUPFAM" id="SSF56935">
    <property type="entry name" value="Porins"/>
    <property type="match status" value="1"/>
</dbReference>
<dbReference type="NCBIfam" id="TIGR01782">
    <property type="entry name" value="TonB-Xanth-Caul"/>
    <property type="match status" value="1"/>
</dbReference>
<dbReference type="Gene3D" id="2.170.130.10">
    <property type="entry name" value="TonB-dependent receptor, plug domain"/>
    <property type="match status" value="1"/>
</dbReference>
<dbReference type="InterPro" id="IPR012910">
    <property type="entry name" value="Plug_dom"/>
</dbReference>